<evidence type="ECO:0000256" key="6">
    <source>
        <dbReference type="SAM" id="MobiDB-lite"/>
    </source>
</evidence>
<protein>
    <recommendedName>
        <fullName evidence="8">Rhodopsin domain-containing protein</fullName>
    </recommendedName>
</protein>
<name>A0A8H6II65_9AGAR</name>
<feature type="domain" description="Rhodopsin" evidence="8">
    <location>
        <begin position="32"/>
        <end position="219"/>
    </location>
</feature>
<evidence type="ECO:0000256" key="2">
    <source>
        <dbReference type="ARBA" id="ARBA00022692"/>
    </source>
</evidence>
<evidence type="ECO:0000256" key="4">
    <source>
        <dbReference type="ARBA" id="ARBA00023136"/>
    </source>
</evidence>
<keyword evidence="2 7" id="KW-0812">Transmembrane</keyword>
<dbReference type="PANTHER" id="PTHR33048:SF19">
    <property type="entry name" value="MEMBRANE PROTEIN PTH11-LIKE, PUTATIVE (AFU_ORTHOLOGUE AFUA_1G14080)-RELATED"/>
    <property type="match status" value="1"/>
</dbReference>
<evidence type="ECO:0000313" key="9">
    <source>
        <dbReference type="EMBL" id="KAF6764637.1"/>
    </source>
</evidence>
<feature type="region of interest" description="Disordered" evidence="6">
    <location>
        <begin position="312"/>
        <end position="353"/>
    </location>
</feature>
<dbReference type="PANTHER" id="PTHR33048">
    <property type="entry name" value="PTH11-LIKE INTEGRAL MEMBRANE PROTEIN (AFU_ORTHOLOGUE AFUA_5G11245)"/>
    <property type="match status" value="1"/>
</dbReference>
<proteinExistence type="inferred from homology"/>
<feature type="transmembrane region" description="Helical" evidence="7">
    <location>
        <begin position="157"/>
        <end position="182"/>
    </location>
</feature>
<feature type="transmembrane region" description="Helical" evidence="7">
    <location>
        <begin position="115"/>
        <end position="137"/>
    </location>
</feature>
<dbReference type="AlphaFoldDB" id="A0A8H6II65"/>
<accession>A0A8H6II65</accession>
<evidence type="ECO:0000256" key="1">
    <source>
        <dbReference type="ARBA" id="ARBA00004141"/>
    </source>
</evidence>
<dbReference type="Proteomes" id="UP000521943">
    <property type="component" value="Unassembled WGS sequence"/>
</dbReference>
<comment type="subcellular location">
    <subcellularLocation>
        <location evidence="1">Membrane</location>
        <topology evidence="1">Multi-pass membrane protein</topology>
    </subcellularLocation>
</comment>
<evidence type="ECO:0000256" key="7">
    <source>
        <dbReference type="SAM" id="Phobius"/>
    </source>
</evidence>
<evidence type="ECO:0000313" key="10">
    <source>
        <dbReference type="Proteomes" id="UP000521943"/>
    </source>
</evidence>
<keyword evidence="10" id="KW-1185">Reference proteome</keyword>
<keyword evidence="3 7" id="KW-1133">Transmembrane helix</keyword>
<dbReference type="GO" id="GO:0016020">
    <property type="term" value="C:membrane"/>
    <property type="evidence" value="ECO:0007669"/>
    <property type="project" value="UniProtKB-SubCell"/>
</dbReference>
<feature type="transmembrane region" description="Helical" evidence="7">
    <location>
        <begin position="16"/>
        <end position="35"/>
    </location>
</feature>
<feature type="transmembrane region" description="Helical" evidence="7">
    <location>
        <begin position="230"/>
        <end position="253"/>
    </location>
</feature>
<keyword evidence="4 7" id="KW-0472">Membrane</keyword>
<sequence>MALPSGLPPLLSTAKTTGWVLGTTGVVLTCFRLWDRRRSGRLWWDDCWAFISMLLIIVFMTAFGIYFESDPTKFSQSVKVAGYYLCCSLFYCVTWSAKVSVLFTIIRLQYGRARLILAFVAILFGVMWVILIAQLLWTCERNTHWKLGEVPQCTLGFDVAVAQFVTAIFADVILIGAPLCMVYKSSGFNRAQKIRLSALFSTSFITTVVSMVHAGLILKVGGVPEGLGAILEASVSLIVANLSVIIAFFFRITTEDVPMPRERESPDIEVNIIGNRGTGPIFTKVNLSSLLRGGNFPENGISSTFISEDGKVRVRKDADEEDDHANPGGPSESKHRPLQGEQQGTSTRRFEETHAISLGSIGYGSTEYATASAYHQPAASAA</sequence>
<dbReference type="InterPro" id="IPR052337">
    <property type="entry name" value="SAT4-like"/>
</dbReference>
<dbReference type="EMBL" id="JACGCI010000003">
    <property type="protein sequence ID" value="KAF6764637.1"/>
    <property type="molecule type" value="Genomic_DNA"/>
</dbReference>
<feature type="transmembrane region" description="Helical" evidence="7">
    <location>
        <begin position="194"/>
        <end position="218"/>
    </location>
</feature>
<evidence type="ECO:0000259" key="8">
    <source>
        <dbReference type="Pfam" id="PF20684"/>
    </source>
</evidence>
<organism evidence="9 10">
    <name type="scientific">Ephemerocybe angulata</name>
    <dbReference type="NCBI Taxonomy" id="980116"/>
    <lineage>
        <taxon>Eukaryota</taxon>
        <taxon>Fungi</taxon>
        <taxon>Dikarya</taxon>
        <taxon>Basidiomycota</taxon>
        <taxon>Agaricomycotina</taxon>
        <taxon>Agaricomycetes</taxon>
        <taxon>Agaricomycetidae</taxon>
        <taxon>Agaricales</taxon>
        <taxon>Agaricineae</taxon>
        <taxon>Psathyrellaceae</taxon>
        <taxon>Ephemerocybe</taxon>
    </lineage>
</organism>
<feature type="transmembrane region" description="Helical" evidence="7">
    <location>
        <begin position="47"/>
        <end position="67"/>
    </location>
</feature>
<dbReference type="InterPro" id="IPR049326">
    <property type="entry name" value="Rhodopsin_dom_fungi"/>
</dbReference>
<evidence type="ECO:0000256" key="5">
    <source>
        <dbReference type="ARBA" id="ARBA00038359"/>
    </source>
</evidence>
<evidence type="ECO:0000256" key="3">
    <source>
        <dbReference type="ARBA" id="ARBA00022989"/>
    </source>
</evidence>
<dbReference type="OrthoDB" id="444631at2759"/>
<gene>
    <name evidence="9" type="ORF">DFP72DRAFT_318806</name>
</gene>
<comment type="caution">
    <text evidence="9">The sequence shown here is derived from an EMBL/GenBank/DDBJ whole genome shotgun (WGS) entry which is preliminary data.</text>
</comment>
<reference evidence="9 10" key="1">
    <citation type="submission" date="2020-07" db="EMBL/GenBank/DDBJ databases">
        <title>Comparative genomics of pyrophilous fungi reveals a link between fire events and developmental genes.</title>
        <authorList>
            <consortium name="DOE Joint Genome Institute"/>
            <person name="Steindorff A.S."/>
            <person name="Carver A."/>
            <person name="Calhoun S."/>
            <person name="Stillman K."/>
            <person name="Liu H."/>
            <person name="Lipzen A."/>
            <person name="Pangilinan J."/>
            <person name="Labutti K."/>
            <person name="Bruns T.D."/>
            <person name="Grigoriev I.V."/>
        </authorList>
    </citation>
    <scope>NUCLEOTIDE SEQUENCE [LARGE SCALE GENOMIC DNA]</scope>
    <source>
        <strain evidence="9 10">CBS 144469</strain>
    </source>
</reference>
<comment type="similarity">
    <text evidence="5">Belongs to the SAT4 family.</text>
</comment>
<dbReference type="Pfam" id="PF20684">
    <property type="entry name" value="Fung_rhodopsin"/>
    <property type="match status" value="1"/>
</dbReference>
<feature type="transmembrane region" description="Helical" evidence="7">
    <location>
        <begin position="82"/>
        <end position="103"/>
    </location>
</feature>